<dbReference type="GO" id="GO:0006282">
    <property type="term" value="P:regulation of DNA repair"/>
    <property type="evidence" value="ECO:0007669"/>
    <property type="project" value="InterPro"/>
</dbReference>
<dbReference type="GO" id="GO:0005975">
    <property type="term" value="P:carbohydrate metabolic process"/>
    <property type="evidence" value="ECO:0007669"/>
    <property type="project" value="InterPro"/>
</dbReference>
<feature type="binding site" evidence="5">
    <location>
        <position position="260"/>
    </location>
    <ligand>
        <name>substrate</name>
    </ligand>
</feature>
<name>A0A1Y1V4V9_9FUNG</name>
<evidence type="ECO:0000256" key="4">
    <source>
        <dbReference type="PIRSR" id="PIRSR607724-1"/>
    </source>
</evidence>
<evidence type="ECO:0000256" key="2">
    <source>
        <dbReference type="ARBA" id="ARBA00012255"/>
    </source>
</evidence>
<dbReference type="InterPro" id="IPR007724">
    <property type="entry name" value="Poly_GlycHdrlase"/>
</dbReference>
<feature type="domain" description="PARG catalytic Macro" evidence="6">
    <location>
        <begin position="212"/>
        <end position="417"/>
    </location>
</feature>
<keyword evidence="9" id="KW-1185">Reference proteome</keyword>
<dbReference type="EC" id="3.2.1.143" evidence="2"/>
<dbReference type="GO" id="GO:0004649">
    <property type="term" value="F:poly(ADP-ribose) glycohydrolase activity"/>
    <property type="evidence" value="ECO:0007669"/>
    <property type="project" value="UniProtKB-EC"/>
</dbReference>
<protein>
    <recommendedName>
        <fullName evidence="2">poly(ADP-ribose) glycohydrolase</fullName>
        <ecNumber evidence="2">3.2.1.143</ecNumber>
    </recommendedName>
</protein>
<feature type="active site" evidence="4">
    <location>
        <position position="243"/>
    </location>
</feature>
<dbReference type="GO" id="GO:0009225">
    <property type="term" value="P:nucleotide-sugar metabolic process"/>
    <property type="evidence" value="ECO:0007669"/>
    <property type="project" value="TreeGrafter"/>
</dbReference>
<dbReference type="InterPro" id="IPR046372">
    <property type="entry name" value="PARG_cat_C"/>
</dbReference>
<feature type="binding site" evidence="5">
    <location>
        <position position="301"/>
    </location>
    <ligand>
        <name>substrate</name>
    </ligand>
</feature>
<reference evidence="8 9" key="2">
    <citation type="submission" date="2016-08" db="EMBL/GenBank/DDBJ databases">
        <title>Pervasive Adenine N6-methylation of Active Genes in Fungi.</title>
        <authorList>
            <consortium name="DOE Joint Genome Institute"/>
            <person name="Mondo S.J."/>
            <person name="Dannebaum R.O."/>
            <person name="Kuo R.C."/>
            <person name="Labutti K."/>
            <person name="Haridas S."/>
            <person name="Kuo A."/>
            <person name="Salamov A."/>
            <person name="Ahrendt S.R."/>
            <person name="Lipzen A."/>
            <person name="Sullivan W."/>
            <person name="Andreopoulos W.B."/>
            <person name="Clum A."/>
            <person name="Lindquist E."/>
            <person name="Daum C."/>
            <person name="Ramamoorthy G.K."/>
            <person name="Gryganskyi A."/>
            <person name="Culley D."/>
            <person name="Magnuson J.K."/>
            <person name="James T.Y."/>
            <person name="O'Malley M.A."/>
            <person name="Stajich J.E."/>
            <person name="Spatafora J.W."/>
            <person name="Visel A."/>
            <person name="Grigoriev I.V."/>
        </authorList>
    </citation>
    <scope>NUCLEOTIDE SEQUENCE [LARGE SCALE GENOMIC DNA]</scope>
    <source>
        <strain evidence="9">finn</strain>
    </source>
</reference>
<feature type="active site" evidence="4">
    <location>
        <position position="262"/>
    </location>
</feature>
<dbReference type="AlphaFoldDB" id="A0A1Y1V4V9"/>
<organism evidence="8 9">
    <name type="scientific">Piromyces finnis</name>
    <dbReference type="NCBI Taxonomy" id="1754191"/>
    <lineage>
        <taxon>Eukaryota</taxon>
        <taxon>Fungi</taxon>
        <taxon>Fungi incertae sedis</taxon>
        <taxon>Chytridiomycota</taxon>
        <taxon>Chytridiomycota incertae sedis</taxon>
        <taxon>Neocallimastigomycetes</taxon>
        <taxon>Neocallimastigales</taxon>
        <taxon>Neocallimastigaceae</taxon>
        <taxon>Piromyces</taxon>
    </lineage>
</organism>
<gene>
    <name evidence="8" type="ORF">BCR36DRAFT_331857</name>
</gene>
<feature type="binding site" evidence="5">
    <location>
        <position position="246"/>
    </location>
    <ligand>
        <name>substrate</name>
    </ligand>
</feature>
<dbReference type="Proteomes" id="UP000193719">
    <property type="component" value="Unassembled WGS sequence"/>
</dbReference>
<keyword evidence="3" id="KW-0378">Hydrolase</keyword>
<sequence>MLYQNEINLNDELKDHLHYIYMPFYDFDNPSKLDKKKYEEYVKALTSTSITDSKSFQNALLKYHKNLPNIDVLFNNLKLYEKAYPEEANVFFNDILPFIIEQALKLPEYFKTPIPLLEKYMNIAITINKLQAISLLSNQFLCIFTDYDNKYSCTPFCSFLNLLSSYRPPSSSCVEKIRCIIHYFDKMRKKSLDTLKSELITYQRVSVNEDSIPNWISNKANICQVIVDKNKSIEDCDGMLQVDFANCSLGGGVLRGGCVQEEIRFSINPELIVSMVFTQLLEPLESVYLIGSERTSQYTGYGSSFKYNNDYDDTIKFDQFNRKLTEIVAIDAKFYNQGAELYQQYSKKDIDREINKLYSGFKDNELSNYQKNSFIATGNWGCGAFNGNIQLKSLVQILVASVVGKNIYYCPFNKTEFASQLEILLQKLKSKQTT</sequence>
<dbReference type="GO" id="GO:1990966">
    <property type="term" value="P:ATP generation from poly-ADP-D-ribose"/>
    <property type="evidence" value="ECO:0007669"/>
    <property type="project" value="TreeGrafter"/>
</dbReference>
<dbReference type="PANTHER" id="PTHR12837:SF0">
    <property type="entry name" value="POLY(ADP-RIBOSE) GLYCOHYDROLASE"/>
    <property type="match status" value="1"/>
</dbReference>
<dbReference type="OrthoDB" id="1937899at2759"/>
<feature type="domain" description="PARG helical" evidence="7">
    <location>
        <begin position="85"/>
        <end position="204"/>
    </location>
</feature>
<dbReference type="InterPro" id="IPR048362">
    <property type="entry name" value="PARG_helical"/>
</dbReference>
<evidence type="ECO:0000259" key="6">
    <source>
        <dbReference type="Pfam" id="PF05028"/>
    </source>
</evidence>
<evidence type="ECO:0000313" key="8">
    <source>
        <dbReference type="EMBL" id="ORX46423.1"/>
    </source>
</evidence>
<dbReference type="GO" id="GO:0005634">
    <property type="term" value="C:nucleus"/>
    <property type="evidence" value="ECO:0007669"/>
    <property type="project" value="TreeGrafter"/>
</dbReference>
<feature type="active site" evidence="4">
    <location>
        <position position="261"/>
    </location>
</feature>
<proteinExistence type="inferred from homology"/>
<evidence type="ECO:0000313" key="9">
    <source>
        <dbReference type="Proteomes" id="UP000193719"/>
    </source>
</evidence>
<dbReference type="GO" id="GO:0005737">
    <property type="term" value="C:cytoplasm"/>
    <property type="evidence" value="ECO:0007669"/>
    <property type="project" value="TreeGrafter"/>
</dbReference>
<evidence type="ECO:0000256" key="5">
    <source>
        <dbReference type="PIRSR" id="PIRSR607724-2"/>
    </source>
</evidence>
<comment type="caution">
    <text evidence="8">The sequence shown here is derived from an EMBL/GenBank/DDBJ whole genome shotgun (WGS) entry which is preliminary data.</text>
</comment>
<reference evidence="8 9" key="1">
    <citation type="submission" date="2016-08" db="EMBL/GenBank/DDBJ databases">
        <title>Genomes of anaerobic fungi encode conserved fungal cellulosomes for biomass hydrolysis.</title>
        <authorList>
            <consortium name="DOE Joint Genome Institute"/>
            <person name="Haitjema C.H."/>
            <person name="Gilmore S.P."/>
            <person name="Henske J.K."/>
            <person name="Solomon K.V."/>
            <person name="De Groot R."/>
            <person name="Kuo A."/>
            <person name="Mondo S.J."/>
            <person name="Salamov A.A."/>
            <person name="Labutti K."/>
            <person name="Zhao Z."/>
            <person name="Chiniquy J."/>
            <person name="Barry K."/>
            <person name="Brewer H.M."/>
            <person name="Purvine S.O."/>
            <person name="Wright A.T."/>
            <person name="Boxma B."/>
            <person name="Van Alen T."/>
            <person name="Hackstein J.H."/>
            <person name="Baker S.E."/>
            <person name="Grigoriev I.V."/>
            <person name="O'Malley M.A."/>
        </authorList>
    </citation>
    <scope>NUCLEOTIDE SEQUENCE [LARGE SCALE GENOMIC DNA]</scope>
    <source>
        <strain evidence="9">finn</strain>
    </source>
</reference>
<accession>A0A1Y1V4V9</accession>
<feature type="non-terminal residue" evidence="8">
    <location>
        <position position="434"/>
    </location>
</feature>
<evidence type="ECO:0000256" key="1">
    <source>
        <dbReference type="ARBA" id="ARBA00009545"/>
    </source>
</evidence>
<dbReference type="PANTHER" id="PTHR12837">
    <property type="entry name" value="POLY ADP-RIBOSE GLYCOHYDROLASE"/>
    <property type="match status" value="1"/>
</dbReference>
<dbReference type="EMBL" id="MCFH01000035">
    <property type="protein sequence ID" value="ORX46423.1"/>
    <property type="molecule type" value="Genomic_DNA"/>
</dbReference>
<dbReference type="STRING" id="1754191.A0A1Y1V4V9"/>
<comment type="similarity">
    <text evidence="1">Belongs to the poly(ADP-ribose) glycohydrolase family.</text>
</comment>
<dbReference type="Pfam" id="PF20811">
    <property type="entry name" value="PARG_cat_N"/>
    <property type="match status" value="1"/>
</dbReference>
<evidence type="ECO:0000259" key="7">
    <source>
        <dbReference type="Pfam" id="PF20811"/>
    </source>
</evidence>
<dbReference type="Pfam" id="PF05028">
    <property type="entry name" value="PARG_cat_C"/>
    <property type="match status" value="1"/>
</dbReference>
<evidence type="ECO:0000256" key="3">
    <source>
        <dbReference type="ARBA" id="ARBA00022801"/>
    </source>
</evidence>